<name>A7SD25_NEMVE</name>
<dbReference type="HOGENOM" id="CLU_301544_0_0_1"/>
<dbReference type="GO" id="GO:0016485">
    <property type="term" value="P:protein processing"/>
    <property type="evidence" value="ECO:0000318"/>
    <property type="project" value="GO_Central"/>
</dbReference>
<dbReference type="PANTHER" id="PTHR21092">
    <property type="entry name" value="NICASTRIN"/>
    <property type="match status" value="1"/>
</dbReference>
<dbReference type="InterPro" id="IPR008710">
    <property type="entry name" value="Nicastrin"/>
</dbReference>
<keyword evidence="14" id="KW-1185">Reference proteome</keyword>
<evidence type="ECO:0000256" key="1">
    <source>
        <dbReference type="ARBA" id="ARBA00004479"/>
    </source>
</evidence>
<dbReference type="Pfam" id="PF05450">
    <property type="entry name" value="Nicastrin"/>
    <property type="match status" value="1"/>
</dbReference>
<dbReference type="GO" id="GO:0005886">
    <property type="term" value="C:plasma membrane"/>
    <property type="evidence" value="ECO:0000318"/>
    <property type="project" value="GO_Central"/>
</dbReference>
<keyword evidence="7 10" id="KW-1133">Transmembrane helix</keyword>
<dbReference type="InParanoid" id="A7SD25"/>
<evidence type="ECO:0000256" key="4">
    <source>
        <dbReference type="ARBA" id="ARBA00022692"/>
    </source>
</evidence>
<dbReference type="CDD" id="cd03881">
    <property type="entry name" value="M28_Nicastrin"/>
    <property type="match status" value="1"/>
</dbReference>
<evidence type="ECO:0000256" key="5">
    <source>
        <dbReference type="ARBA" id="ARBA00022729"/>
    </source>
</evidence>
<dbReference type="AlphaFoldDB" id="A7SD25"/>
<evidence type="ECO:0000256" key="6">
    <source>
        <dbReference type="ARBA" id="ARBA00022976"/>
    </source>
</evidence>
<keyword evidence="5 11" id="KW-0732">Signal</keyword>
<evidence type="ECO:0000256" key="7">
    <source>
        <dbReference type="ARBA" id="ARBA00022989"/>
    </source>
</evidence>
<evidence type="ECO:0000256" key="2">
    <source>
        <dbReference type="ARBA" id="ARBA00007717"/>
    </source>
</evidence>
<dbReference type="eggNOG" id="KOG2657">
    <property type="taxonomic scope" value="Eukaryota"/>
</dbReference>
<dbReference type="GO" id="GO:0007219">
    <property type="term" value="P:Notch signaling pathway"/>
    <property type="evidence" value="ECO:0007669"/>
    <property type="project" value="UniProtKB-KW"/>
</dbReference>
<dbReference type="OMA" id="PGKKTWE"/>
<keyword evidence="6" id="KW-0914">Notch signaling pathway</keyword>
<accession>A7SD25</accession>
<evidence type="ECO:0000313" key="13">
    <source>
        <dbReference type="EMBL" id="EDO38368.1"/>
    </source>
</evidence>
<dbReference type="PhylomeDB" id="A7SD25"/>
<dbReference type="Pfam" id="PF18266">
    <property type="entry name" value="Ncstrn_small"/>
    <property type="match status" value="1"/>
</dbReference>
<evidence type="ECO:0000256" key="3">
    <source>
        <dbReference type="ARBA" id="ARBA00015303"/>
    </source>
</evidence>
<keyword evidence="4 10" id="KW-0812">Transmembrane</keyword>
<comment type="subcellular location">
    <subcellularLocation>
        <location evidence="1">Membrane</location>
        <topology evidence="1">Single-pass type I membrane protein</topology>
    </subcellularLocation>
</comment>
<evidence type="ECO:0000256" key="9">
    <source>
        <dbReference type="ARBA" id="ARBA00023180"/>
    </source>
</evidence>
<dbReference type="SUPFAM" id="SSF53187">
    <property type="entry name" value="Zn-dependent exopeptidases"/>
    <property type="match status" value="1"/>
</dbReference>
<feature type="signal peptide" evidence="11">
    <location>
        <begin position="1"/>
        <end position="26"/>
    </location>
</feature>
<dbReference type="InterPro" id="IPR041084">
    <property type="entry name" value="Ncstrn_small"/>
</dbReference>
<feature type="domain" description="Nicastrin small lobe" evidence="12">
    <location>
        <begin position="42"/>
        <end position="215"/>
    </location>
</feature>
<dbReference type="PANTHER" id="PTHR21092:SF0">
    <property type="entry name" value="NICASTRIN"/>
    <property type="match status" value="1"/>
</dbReference>
<evidence type="ECO:0000256" key="10">
    <source>
        <dbReference type="SAM" id="Phobius"/>
    </source>
</evidence>
<dbReference type="STRING" id="45351.A7SD25"/>
<dbReference type="Proteomes" id="UP000001593">
    <property type="component" value="Unassembled WGS sequence"/>
</dbReference>
<comment type="similarity">
    <text evidence="2">Belongs to the nicastrin family.</text>
</comment>
<evidence type="ECO:0000313" key="14">
    <source>
        <dbReference type="Proteomes" id="UP000001593"/>
    </source>
</evidence>
<feature type="chain" id="PRO_5002715183" description="Nicastrin" evidence="11">
    <location>
        <begin position="27"/>
        <end position="991"/>
    </location>
</feature>
<organism evidence="13 14">
    <name type="scientific">Nematostella vectensis</name>
    <name type="common">Starlet sea anemone</name>
    <dbReference type="NCBI Taxonomy" id="45351"/>
    <lineage>
        <taxon>Eukaryota</taxon>
        <taxon>Metazoa</taxon>
        <taxon>Cnidaria</taxon>
        <taxon>Anthozoa</taxon>
        <taxon>Hexacorallia</taxon>
        <taxon>Actiniaria</taxon>
        <taxon>Edwardsiidae</taxon>
        <taxon>Nematostella</taxon>
    </lineage>
</organism>
<evidence type="ECO:0000256" key="8">
    <source>
        <dbReference type="ARBA" id="ARBA00023136"/>
    </source>
</evidence>
<keyword evidence="9" id="KW-0325">Glycoprotein</keyword>
<feature type="transmembrane region" description="Helical" evidence="10">
    <location>
        <begin position="793"/>
        <end position="814"/>
    </location>
</feature>
<proteinExistence type="inferred from homology"/>
<dbReference type="FunFam" id="3.40.630.10:FF:000150">
    <property type="entry name" value="Nicastrin"/>
    <property type="match status" value="1"/>
</dbReference>
<evidence type="ECO:0000259" key="12">
    <source>
        <dbReference type="Pfam" id="PF18266"/>
    </source>
</evidence>
<dbReference type="Gene3D" id="3.40.630.10">
    <property type="entry name" value="Zn peptidases"/>
    <property type="match status" value="1"/>
</dbReference>
<sequence>MAAKMKENFILVFLIIVLLSLGGVRSDEVARLIYEDIKGVIPCVLLTNATHQIGCTSTIGGHVGVLHFVQSQDDVDWLLNKGKHAPYIPILTSEMFKGDVLSSLAKKNVINGALVIFTGRDGDPPKEGFSPDYSCPNDNHGLYRGNADYSGCKKQIWNTVGNAMSFLYYGIPIFLLHDSKEVQRAIQCYEKYNSPVNRTPEYPLCSAQLKDFMFAAKDTPTCMRKTNIPNPTQNMFCDPLGDLNIWSTLYPMNRTPNEKEIVVVAAKMDSSSFFHDLVYGADNDASGVIALLAAAKALGDAKRNGTLPEPKNPIMFVLFHGESWDYIGSSRMVYEMEQGLFPPNPWKVPGDTGKVDKNFTIGLKNIKYFIELNQVALGGDQLWAHTDPVSRKTGEVDKEVQTLMTALQKTGKASNLTIKDPSPGKAKPLPPASFQRFLMSNNKIPGVVLTDHEANFTNKYYNSRFDDLFNVQGNFSRIKNTSQIYLQSPFTEKVTKVANTIANTLYTLANDGQPPKEPLSVDPFLVGHLAYCSFYRGNCPLHQEVSTKAAMSNLPASPMSRYVSVNTANNTLTVLTNRIMLYFTGYYLPPGSTCSTEGPNVMKKMRGSGDQNGDICVNGSVYFSKAESPAFVLKDYTSTQYSTWAESTWNADLSVRIFLVASPMKQTKMWKVTKRDSCFLPKYNYKKWQSAQQEPHRSAIAEVNRVSRVIFKEKRPMKKYTAGQDAVEDDSVSPAFSDCLVVNVVRNVRNIKNEEMFVLYDAITYYDAFPVDVPKPAIVVFECPAPTVVLRDILYLVSAVTFAAMICFVINFVMKMHIQSKVKSLQGGRLASITEVHQIQEETSACPSIASTDRRESDALVTTEGRQVTLHPSLAELLNTLMRPLSLEFEQMKPLPSSAKRPVLVTFDGRYATIRRRVKVHLMDYCATEPDNMSTLLSSVSQVSHDEYEWMVAEISEHLKANTVSVTTLLRPLSVSVFCCVNEEAQDEETK</sequence>
<keyword evidence="8 10" id="KW-0472">Membrane</keyword>
<gene>
    <name evidence="13" type="ORF">NEMVEDRAFT_v1g244413</name>
</gene>
<dbReference type="EMBL" id="DS469627">
    <property type="protein sequence ID" value="EDO38368.1"/>
    <property type="molecule type" value="Genomic_DNA"/>
</dbReference>
<evidence type="ECO:0000256" key="11">
    <source>
        <dbReference type="SAM" id="SignalP"/>
    </source>
</evidence>
<protein>
    <recommendedName>
        <fullName evidence="3">Nicastrin</fullName>
    </recommendedName>
</protein>
<reference evidence="13 14" key="1">
    <citation type="journal article" date="2007" name="Science">
        <title>Sea anemone genome reveals ancestral eumetazoan gene repertoire and genomic organization.</title>
        <authorList>
            <person name="Putnam N.H."/>
            <person name="Srivastava M."/>
            <person name="Hellsten U."/>
            <person name="Dirks B."/>
            <person name="Chapman J."/>
            <person name="Salamov A."/>
            <person name="Terry A."/>
            <person name="Shapiro H."/>
            <person name="Lindquist E."/>
            <person name="Kapitonov V.V."/>
            <person name="Jurka J."/>
            <person name="Genikhovich G."/>
            <person name="Grigoriev I.V."/>
            <person name="Lucas S.M."/>
            <person name="Steele R.E."/>
            <person name="Finnerty J.R."/>
            <person name="Technau U."/>
            <person name="Martindale M.Q."/>
            <person name="Rokhsar D.S."/>
        </authorList>
    </citation>
    <scope>NUCLEOTIDE SEQUENCE [LARGE SCALE GENOMIC DNA]</scope>
    <source>
        <strain evidence="14">CH2 X CH6</strain>
    </source>
</reference>